<protein>
    <recommendedName>
        <fullName evidence="3">Transposase</fullName>
    </recommendedName>
</protein>
<gene>
    <name evidence="1" type="ordered locus">pRALTA_0025</name>
</gene>
<sequence>MWVSIVVVHRWRIFNLAVFRHPGNPSLKRRILSWRCSFVSICRWRTCVTASTMEYLLERACSACSLRLTKVVSVAPAPYVHESPKTRSNSHQNLVGQDEIEIKARGRRYGSTNCTKEFHTQVVAEARDPTRSLSEVARAHGLNANLVSKLWRDQEPAATSALAPADLILPVHMTSPPAAEPIDRACHRMSWRARVFRWQA</sequence>
<organism evidence="1 2">
    <name type="scientific">Cupriavidus taiwanensis (strain DSM 17343 / BCRC 17206 / CCUG 44338 / CIP 107171 / LMG 19424 / R1)</name>
    <name type="common">Ralstonia taiwanensis (strain LMG 19424)</name>
    <dbReference type="NCBI Taxonomy" id="977880"/>
    <lineage>
        <taxon>Bacteria</taxon>
        <taxon>Pseudomonadati</taxon>
        <taxon>Pseudomonadota</taxon>
        <taxon>Betaproteobacteria</taxon>
        <taxon>Burkholderiales</taxon>
        <taxon>Burkholderiaceae</taxon>
        <taxon>Cupriavidus</taxon>
    </lineage>
</organism>
<dbReference type="AlphaFoldDB" id="B2AJQ3"/>
<dbReference type="EMBL" id="CU633751">
    <property type="protein sequence ID" value="CAP63730.1"/>
    <property type="molecule type" value="Genomic_DNA"/>
</dbReference>
<reference evidence="1 2" key="1">
    <citation type="journal article" date="2008" name="Genome Res.">
        <title>Genome sequence of the beta-rhizobium Cupriavidus taiwanensis and comparative genomics of rhizobia.</title>
        <authorList>
            <person name="Amadou C."/>
            <person name="Pascal G."/>
            <person name="Mangenot S."/>
            <person name="Glew M."/>
            <person name="Bontemps C."/>
            <person name="Capela D."/>
            <person name="Carrere S."/>
            <person name="Cruveiller S."/>
            <person name="Dossat C."/>
            <person name="Lajus A."/>
            <person name="Marchetti M."/>
            <person name="Poinsot V."/>
            <person name="Rouy Z."/>
            <person name="Servin B."/>
            <person name="Saad M."/>
            <person name="Schenowitz C."/>
            <person name="Barbe V."/>
            <person name="Batut J."/>
            <person name="Medigue C."/>
            <person name="Masson-Boivin C."/>
        </authorList>
    </citation>
    <scope>NUCLEOTIDE SEQUENCE [LARGE SCALE GENOMIC DNA]</scope>
    <source>
        <strain evidence="2">DSM 17343 / BCRC 17206 / CCUG 44338 / CIP 107171 / LMG 19424 / R1</strain>
    </source>
</reference>
<evidence type="ECO:0000313" key="2">
    <source>
        <dbReference type="Proteomes" id="UP000001692"/>
    </source>
</evidence>
<dbReference type="Proteomes" id="UP000001692">
    <property type="component" value="Plasmid pRALTA"/>
</dbReference>
<dbReference type="eggNOG" id="COG2963">
    <property type="taxonomic scope" value="Bacteria"/>
</dbReference>
<proteinExistence type="predicted"/>
<evidence type="ECO:0008006" key="3">
    <source>
        <dbReference type="Google" id="ProtNLM"/>
    </source>
</evidence>
<keyword evidence="1" id="KW-0614">Plasmid</keyword>
<geneLocation type="plasmid" evidence="1 2">
    <name>pRALTA</name>
</geneLocation>
<keyword evidence="2" id="KW-1185">Reference proteome</keyword>
<dbReference type="BioCyc" id="CTAI977880:RALTA_RS29295-MONOMER"/>
<dbReference type="HOGENOM" id="CLU_1364298_0_0_4"/>
<accession>B2AJQ3</accession>
<name>B2AJQ3_CUPTR</name>
<dbReference type="KEGG" id="cti:pRALTA_0025"/>
<evidence type="ECO:0000313" key="1">
    <source>
        <dbReference type="EMBL" id="CAP63730.1"/>
    </source>
</evidence>